<dbReference type="AlphaFoldDB" id="A0AAV9EKM0"/>
<name>A0AAV9EKM0_ACOCL</name>
<evidence type="ECO:0000313" key="2">
    <source>
        <dbReference type="EMBL" id="KAK1314315.1"/>
    </source>
</evidence>
<comment type="caution">
    <text evidence="2">The sequence shown here is derived from an EMBL/GenBank/DDBJ whole genome shotgun (WGS) entry which is preliminary data.</text>
</comment>
<gene>
    <name evidence="2" type="ORF">QJS10_CPA06g01213</name>
</gene>
<dbReference type="Proteomes" id="UP001180020">
    <property type="component" value="Unassembled WGS sequence"/>
</dbReference>
<dbReference type="EMBL" id="JAUJYO010000006">
    <property type="protein sequence ID" value="KAK1314315.1"/>
    <property type="molecule type" value="Genomic_DNA"/>
</dbReference>
<keyword evidence="3" id="KW-1185">Reference proteome</keyword>
<evidence type="ECO:0000313" key="3">
    <source>
        <dbReference type="Proteomes" id="UP001180020"/>
    </source>
</evidence>
<sequence>MISIVGLASLKWEGNAVEGDVNAVIFACSREGKQRKKAAESGLVKFVHRHKPICKTNCKTRMQIKTYGDEDDNIVKYEVIEMVKRLSMHLKFERYILPRCRNDFKRIHSSSTCGTLDHPNRAMDLFDSLYNLGICTEQEVMKMVNSSKDNSEYAAVLFKELKGMMATHMSSNYLRPSSIGSTPTEVDKIQPPEVVQSKSHPRL</sequence>
<proteinExistence type="predicted"/>
<evidence type="ECO:0000256" key="1">
    <source>
        <dbReference type="SAM" id="MobiDB-lite"/>
    </source>
</evidence>
<feature type="compositionally biased region" description="Polar residues" evidence="1">
    <location>
        <begin position="174"/>
        <end position="184"/>
    </location>
</feature>
<organism evidence="2 3">
    <name type="scientific">Acorus calamus</name>
    <name type="common">Sweet flag</name>
    <dbReference type="NCBI Taxonomy" id="4465"/>
    <lineage>
        <taxon>Eukaryota</taxon>
        <taxon>Viridiplantae</taxon>
        <taxon>Streptophyta</taxon>
        <taxon>Embryophyta</taxon>
        <taxon>Tracheophyta</taxon>
        <taxon>Spermatophyta</taxon>
        <taxon>Magnoliopsida</taxon>
        <taxon>Liliopsida</taxon>
        <taxon>Acoraceae</taxon>
        <taxon>Acorus</taxon>
    </lineage>
</organism>
<reference evidence="2" key="1">
    <citation type="journal article" date="2023" name="Nat. Commun.">
        <title>Diploid and tetraploid genomes of Acorus and the evolution of monocots.</title>
        <authorList>
            <person name="Ma L."/>
            <person name="Liu K.W."/>
            <person name="Li Z."/>
            <person name="Hsiao Y.Y."/>
            <person name="Qi Y."/>
            <person name="Fu T."/>
            <person name="Tang G.D."/>
            <person name="Zhang D."/>
            <person name="Sun W.H."/>
            <person name="Liu D.K."/>
            <person name="Li Y."/>
            <person name="Chen G.Z."/>
            <person name="Liu X.D."/>
            <person name="Liao X.Y."/>
            <person name="Jiang Y.T."/>
            <person name="Yu X."/>
            <person name="Hao Y."/>
            <person name="Huang J."/>
            <person name="Zhao X.W."/>
            <person name="Ke S."/>
            <person name="Chen Y.Y."/>
            <person name="Wu W.L."/>
            <person name="Hsu J.L."/>
            <person name="Lin Y.F."/>
            <person name="Huang M.D."/>
            <person name="Li C.Y."/>
            <person name="Huang L."/>
            <person name="Wang Z.W."/>
            <person name="Zhao X."/>
            <person name="Zhong W.Y."/>
            <person name="Peng D.H."/>
            <person name="Ahmad S."/>
            <person name="Lan S."/>
            <person name="Zhang J.S."/>
            <person name="Tsai W.C."/>
            <person name="Van de Peer Y."/>
            <person name="Liu Z.J."/>
        </authorList>
    </citation>
    <scope>NUCLEOTIDE SEQUENCE</scope>
    <source>
        <strain evidence="2">CP</strain>
    </source>
</reference>
<reference evidence="2" key="2">
    <citation type="submission" date="2023-06" db="EMBL/GenBank/DDBJ databases">
        <authorList>
            <person name="Ma L."/>
            <person name="Liu K.-W."/>
            <person name="Li Z."/>
            <person name="Hsiao Y.-Y."/>
            <person name="Qi Y."/>
            <person name="Fu T."/>
            <person name="Tang G."/>
            <person name="Zhang D."/>
            <person name="Sun W.-H."/>
            <person name="Liu D.-K."/>
            <person name="Li Y."/>
            <person name="Chen G.-Z."/>
            <person name="Liu X.-D."/>
            <person name="Liao X.-Y."/>
            <person name="Jiang Y.-T."/>
            <person name="Yu X."/>
            <person name="Hao Y."/>
            <person name="Huang J."/>
            <person name="Zhao X.-W."/>
            <person name="Ke S."/>
            <person name="Chen Y.-Y."/>
            <person name="Wu W.-L."/>
            <person name="Hsu J.-L."/>
            <person name="Lin Y.-F."/>
            <person name="Huang M.-D."/>
            <person name="Li C.-Y."/>
            <person name="Huang L."/>
            <person name="Wang Z.-W."/>
            <person name="Zhao X."/>
            <person name="Zhong W.-Y."/>
            <person name="Peng D.-H."/>
            <person name="Ahmad S."/>
            <person name="Lan S."/>
            <person name="Zhang J.-S."/>
            <person name="Tsai W.-C."/>
            <person name="Van De Peer Y."/>
            <person name="Liu Z.-J."/>
        </authorList>
    </citation>
    <scope>NUCLEOTIDE SEQUENCE</scope>
    <source>
        <strain evidence="2">CP</strain>
        <tissue evidence="2">Leaves</tissue>
    </source>
</reference>
<feature type="region of interest" description="Disordered" evidence="1">
    <location>
        <begin position="174"/>
        <end position="203"/>
    </location>
</feature>
<protein>
    <submittedName>
        <fullName evidence="2">Uncharacterized protein</fullName>
    </submittedName>
</protein>
<accession>A0AAV9EKM0</accession>